<dbReference type="EC" id="1.2.1.84" evidence="4"/>
<comment type="function">
    <text evidence="4">Catalyzes the reduction of fatty acyl-CoA to fatty alcohols.</text>
</comment>
<keyword evidence="3 4" id="KW-0443">Lipid metabolism</keyword>
<evidence type="ECO:0000256" key="3">
    <source>
        <dbReference type="ARBA" id="ARBA00023098"/>
    </source>
</evidence>
<evidence type="ECO:0000313" key="8">
    <source>
        <dbReference type="Proteomes" id="UP000092460"/>
    </source>
</evidence>
<dbReference type="EMBL" id="JXJN01024005">
    <property type="status" value="NOT_ANNOTATED_CDS"/>
    <property type="molecule type" value="Genomic_DNA"/>
</dbReference>
<evidence type="ECO:0000256" key="1">
    <source>
        <dbReference type="ARBA" id="ARBA00005928"/>
    </source>
</evidence>
<comment type="catalytic activity">
    <reaction evidence="4">
        <text>a long-chain fatty acyl-CoA + 2 NADPH + 2 H(+) = a long-chain primary fatty alcohol + 2 NADP(+) + CoA</text>
        <dbReference type="Rhea" id="RHEA:52716"/>
        <dbReference type="ChEBI" id="CHEBI:15378"/>
        <dbReference type="ChEBI" id="CHEBI:57287"/>
        <dbReference type="ChEBI" id="CHEBI:57783"/>
        <dbReference type="ChEBI" id="CHEBI:58349"/>
        <dbReference type="ChEBI" id="CHEBI:77396"/>
        <dbReference type="ChEBI" id="CHEBI:83139"/>
        <dbReference type="EC" id="1.2.1.84"/>
    </reaction>
</comment>
<proteinExistence type="inferred from homology"/>
<dbReference type="EMBL" id="JXJN01024006">
    <property type="status" value="NOT_ANNOTATED_CDS"/>
    <property type="molecule type" value="Genomic_DNA"/>
</dbReference>
<dbReference type="SUPFAM" id="SSF51735">
    <property type="entry name" value="NAD(P)-binding Rossmann-fold domains"/>
    <property type="match status" value="1"/>
</dbReference>
<dbReference type="GO" id="GO:0035336">
    <property type="term" value="P:long-chain fatty-acyl-CoA metabolic process"/>
    <property type="evidence" value="ECO:0007669"/>
    <property type="project" value="TreeGrafter"/>
</dbReference>
<dbReference type="GO" id="GO:0102965">
    <property type="term" value="F:alcohol-forming long-chain fatty acyl-CoA reductase activity"/>
    <property type="evidence" value="ECO:0007669"/>
    <property type="project" value="UniProtKB-EC"/>
</dbReference>
<dbReference type="VEuPathDB" id="VectorBase:GPPI046547"/>
<reference evidence="7" key="2">
    <citation type="submission" date="2020-05" db="UniProtKB">
        <authorList>
            <consortium name="EnsemblMetazoa"/>
        </authorList>
    </citation>
    <scope>IDENTIFICATION</scope>
    <source>
        <strain evidence="7">IAEA</strain>
    </source>
</reference>
<evidence type="ECO:0000259" key="6">
    <source>
        <dbReference type="Pfam" id="PF07993"/>
    </source>
</evidence>
<dbReference type="PANTHER" id="PTHR11011:SF107">
    <property type="entry name" value="FATTY ACYL-COA REDUCTASE"/>
    <property type="match status" value="1"/>
</dbReference>
<dbReference type="GO" id="GO:0080019">
    <property type="term" value="F:alcohol-forming very long-chain fatty acyl-CoA reductase activity"/>
    <property type="evidence" value="ECO:0007669"/>
    <property type="project" value="InterPro"/>
</dbReference>
<feature type="domain" description="Thioester reductase (TE)" evidence="6">
    <location>
        <begin position="12"/>
        <end position="98"/>
    </location>
</feature>
<comment type="similarity">
    <text evidence="1 4">Belongs to the fatty acyl-CoA reductase family.</text>
</comment>
<keyword evidence="2 4" id="KW-0444">Lipid biosynthesis</keyword>
<sequence length="305" mass="35065">MVKQPNNASTIFGPHPNTYTFTKSIAEQIVNDYKHFLPIVIVRPSIVTAAHREPYPGWIDNIQGITGIMMEIGKGSISSILGDKNIICDIIPVDYVVTSLIMTAQRAVKGSHFWHDLAVYLLHYLPAIIMDLMSLFNRKQRKLVLPIAMKFRQACLAGKCFSLNEWIFMSDSSYYYEKMLNDGAFPCLEWALNTLNYDTYIRQFVLGIQMYLHHEQFSENSRWKITKFDAIQWPLTNGTFPKLTLLYCDRNIAISAVCTPTTKPTNAVTIAAWYLVRLFVARYENSICISYSLAHRIRQPINHDH</sequence>
<dbReference type="InterPro" id="IPR026055">
    <property type="entry name" value="FAR"/>
</dbReference>
<dbReference type="Proteomes" id="UP000092460">
    <property type="component" value="Unassembled WGS sequence"/>
</dbReference>
<dbReference type="EMBL" id="JXJN01024008">
    <property type="status" value="NOT_ANNOTATED_CDS"/>
    <property type="molecule type" value="Genomic_DNA"/>
</dbReference>
<dbReference type="Pfam" id="PF03015">
    <property type="entry name" value="Sterile"/>
    <property type="match status" value="1"/>
</dbReference>
<reference evidence="8" key="1">
    <citation type="submission" date="2015-01" db="EMBL/GenBank/DDBJ databases">
        <authorList>
            <person name="Aksoy S."/>
            <person name="Warren W."/>
            <person name="Wilson R.K."/>
        </authorList>
    </citation>
    <scope>NUCLEOTIDE SEQUENCE [LARGE SCALE GENOMIC DNA]</scope>
    <source>
        <strain evidence="8">IAEA</strain>
    </source>
</reference>
<keyword evidence="4" id="KW-0560">Oxidoreductase</keyword>
<dbReference type="GO" id="GO:0005777">
    <property type="term" value="C:peroxisome"/>
    <property type="evidence" value="ECO:0007669"/>
    <property type="project" value="TreeGrafter"/>
</dbReference>
<organism evidence="7 8">
    <name type="scientific">Glossina palpalis gambiensis</name>
    <dbReference type="NCBI Taxonomy" id="67801"/>
    <lineage>
        <taxon>Eukaryota</taxon>
        <taxon>Metazoa</taxon>
        <taxon>Ecdysozoa</taxon>
        <taxon>Arthropoda</taxon>
        <taxon>Hexapoda</taxon>
        <taxon>Insecta</taxon>
        <taxon>Pterygota</taxon>
        <taxon>Neoptera</taxon>
        <taxon>Endopterygota</taxon>
        <taxon>Diptera</taxon>
        <taxon>Brachycera</taxon>
        <taxon>Muscomorpha</taxon>
        <taxon>Hippoboscoidea</taxon>
        <taxon>Glossinidae</taxon>
        <taxon>Glossina</taxon>
    </lineage>
</organism>
<dbReference type="InterPro" id="IPR013120">
    <property type="entry name" value="FAR_NAD-bd"/>
</dbReference>
<evidence type="ECO:0000259" key="5">
    <source>
        <dbReference type="Pfam" id="PF03015"/>
    </source>
</evidence>
<accession>A0A1B0C1F2</accession>
<dbReference type="AlphaFoldDB" id="A0A1B0C1F2"/>
<dbReference type="EnsemblMetazoa" id="GPPI046547-RA">
    <property type="protein sequence ID" value="GPPI046547-PA"/>
    <property type="gene ID" value="GPPI046547"/>
</dbReference>
<keyword evidence="8" id="KW-1185">Reference proteome</keyword>
<dbReference type="Pfam" id="PF07993">
    <property type="entry name" value="NAD_binding_4"/>
    <property type="match status" value="1"/>
</dbReference>
<keyword evidence="4" id="KW-0521">NADP</keyword>
<dbReference type="PANTHER" id="PTHR11011">
    <property type="entry name" value="MALE STERILITY PROTEIN 2-RELATED"/>
    <property type="match status" value="1"/>
</dbReference>
<evidence type="ECO:0000313" key="7">
    <source>
        <dbReference type="EnsemblMetazoa" id="GPPI046547-PA"/>
    </source>
</evidence>
<dbReference type="STRING" id="67801.A0A1B0C1F2"/>
<evidence type="ECO:0000256" key="4">
    <source>
        <dbReference type="RuleBase" id="RU363097"/>
    </source>
</evidence>
<dbReference type="EMBL" id="JXJN01024007">
    <property type="status" value="NOT_ANNOTATED_CDS"/>
    <property type="molecule type" value="Genomic_DNA"/>
</dbReference>
<name>A0A1B0C1F2_9MUSC</name>
<feature type="domain" description="Fatty acyl-CoA reductase C-terminal" evidence="5">
    <location>
        <begin position="122"/>
        <end position="215"/>
    </location>
</feature>
<dbReference type="Gene3D" id="3.40.50.720">
    <property type="entry name" value="NAD(P)-binding Rossmann-like Domain"/>
    <property type="match status" value="1"/>
</dbReference>
<dbReference type="InterPro" id="IPR033640">
    <property type="entry name" value="FAR_C"/>
</dbReference>
<protein>
    <recommendedName>
        <fullName evidence="4">Fatty acyl-CoA reductase</fullName>
        <ecNumber evidence="4">1.2.1.84</ecNumber>
    </recommendedName>
</protein>
<evidence type="ECO:0000256" key="2">
    <source>
        <dbReference type="ARBA" id="ARBA00022516"/>
    </source>
</evidence>
<dbReference type="InterPro" id="IPR036291">
    <property type="entry name" value="NAD(P)-bd_dom_sf"/>
</dbReference>